<evidence type="ECO:0000256" key="1">
    <source>
        <dbReference type="SAM" id="MobiDB-lite"/>
    </source>
</evidence>
<name>A0A9W7E648_9STRA</name>
<dbReference type="OrthoDB" id="223552at2759"/>
<feature type="region of interest" description="Disordered" evidence="1">
    <location>
        <begin position="1"/>
        <end position="68"/>
    </location>
</feature>
<accession>A0A9W7E648</accession>
<proteinExistence type="predicted"/>
<gene>
    <name evidence="2" type="ORF">TrRE_jg1559</name>
</gene>
<dbReference type="SUPFAM" id="SSF56059">
    <property type="entry name" value="Glutathione synthetase ATP-binding domain-like"/>
    <property type="match status" value="1"/>
</dbReference>
<keyword evidence="3" id="KW-1185">Reference proteome</keyword>
<dbReference type="Proteomes" id="UP001165082">
    <property type="component" value="Unassembled WGS sequence"/>
</dbReference>
<evidence type="ECO:0000313" key="2">
    <source>
        <dbReference type="EMBL" id="GMH67442.1"/>
    </source>
</evidence>
<comment type="caution">
    <text evidence="2">The sequence shown here is derived from an EMBL/GenBank/DDBJ whole genome shotgun (WGS) entry which is preliminary data.</text>
</comment>
<feature type="compositionally biased region" description="Pro residues" evidence="1">
    <location>
        <begin position="1"/>
        <end position="10"/>
    </location>
</feature>
<dbReference type="EMBL" id="BRXZ01004049">
    <property type="protein sequence ID" value="GMH67442.1"/>
    <property type="molecule type" value="Genomic_DNA"/>
</dbReference>
<organism evidence="2 3">
    <name type="scientific">Triparma retinervis</name>
    <dbReference type="NCBI Taxonomy" id="2557542"/>
    <lineage>
        <taxon>Eukaryota</taxon>
        <taxon>Sar</taxon>
        <taxon>Stramenopiles</taxon>
        <taxon>Ochrophyta</taxon>
        <taxon>Bolidophyceae</taxon>
        <taxon>Parmales</taxon>
        <taxon>Triparmaceae</taxon>
        <taxon>Triparma</taxon>
    </lineage>
</organism>
<sequence length="407" mass="44873">MPTPRPPTPPSNRKSSSSPVSDEHGENHKVSFGIATDIDDGSHPSKGSGVKFASTPLNKRKTPFPKNFDTRRSTALGPIVIQTVDDVKKIDPTGMQAVRILVTMYDIKAMRTNMVTNGLGIWVFYILQRYFQIRNIPVVMFIKSVTKGFNISSMVNFIERNHIDAVVPSDVTDTWFCAEHIERIKGVSAIALTPSLQIYKKLEDKWQTFEFCVQHGGTNGGRGVWLIRDQGAFDKAMAEKINKECAADPENLHLTQAPTFGRIICSEVVYSHGKPLGFWFAESTSADDLAGVGVKYMCGCCTAKKGEVSHVGATSYHGMIDIEFIVAGPDNKSAEEGSIWLLEMNPRFSGDIHTTLSNPGFLDLYFDVVFDRADVTAPVINFTQGTEMKADFGQRSEMETGVPKFGG</sequence>
<protein>
    <recommendedName>
        <fullName evidence="4">ATP-grasp domain-containing protein</fullName>
    </recommendedName>
</protein>
<feature type="compositionally biased region" description="Low complexity" evidence="1">
    <location>
        <begin position="11"/>
        <end position="20"/>
    </location>
</feature>
<evidence type="ECO:0000313" key="3">
    <source>
        <dbReference type="Proteomes" id="UP001165082"/>
    </source>
</evidence>
<evidence type="ECO:0008006" key="4">
    <source>
        <dbReference type="Google" id="ProtNLM"/>
    </source>
</evidence>
<reference evidence="2" key="1">
    <citation type="submission" date="2022-07" db="EMBL/GenBank/DDBJ databases">
        <title>Genome analysis of Parmales, a sister group of diatoms, reveals the evolutionary specialization of diatoms from phago-mixotrophs to photoautotrophs.</title>
        <authorList>
            <person name="Ban H."/>
            <person name="Sato S."/>
            <person name="Yoshikawa S."/>
            <person name="Kazumasa Y."/>
            <person name="Nakamura Y."/>
            <person name="Ichinomiya M."/>
            <person name="Saitoh K."/>
            <person name="Sato N."/>
            <person name="Blanc-Mathieu R."/>
            <person name="Endo H."/>
            <person name="Kuwata A."/>
            <person name="Ogata H."/>
        </authorList>
    </citation>
    <scope>NUCLEOTIDE SEQUENCE</scope>
</reference>
<dbReference type="AlphaFoldDB" id="A0A9W7E648"/>